<keyword evidence="4" id="KW-1185">Reference proteome</keyword>
<dbReference type="CDD" id="cd12108">
    <property type="entry name" value="Hr-like"/>
    <property type="match status" value="1"/>
</dbReference>
<dbReference type="EMBL" id="AZGZ01000020">
    <property type="protein sequence ID" value="KZZ89606.1"/>
    <property type="molecule type" value="Genomic_DNA"/>
</dbReference>
<dbReference type="Gene3D" id="1.20.120.520">
    <property type="entry name" value="nmb1532 protein domain like"/>
    <property type="match status" value="1"/>
</dbReference>
<protein>
    <recommendedName>
        <fullName evidence="2">Hemerythrin-like domain-containing protein</fullName>
    </recommendedName>
</protein>
<feature type="region of interest" description="Disordered" evidence="1">
    <location>
        <begin position="266"/>
        <end position="310"/>
    </location>
</feature>
<dbReference type="PANTHER" id="PTHR38048">
    <property type="entry name" value="EXPRESSED PROTEIN"/>
    <property type="match status" value="1"/>
</dbReference>
<dbReference type="Pfam" id="PF01814">
    <property type="entry name" value="Hemerythrin"/>
    <property type="match status" value="1"/>
</dbReference>
<feature type="domain" description="Hemerythrin-like" evidence="2">
    <location>
        <begin position="40"/>
        <end position="164"/>
    </location>
</feature>
<evidence type="ECO:0000313" key="3">
    <source>
        <dbReference type="EMBL" id="KZZ89606.1"/>
    </source>
</evidence>
<gene>
    <name evidence="3" type="ORF">AAP_04361</name>
</gene>
<dbReference type="VEuPathDB" id="FungiDB:AAP_04361"/>
<dbReference type="Proteomes" id="UP000242877">
    <property type="component" value="Unassembled WGS sequence"/>
</dbReference>
<evidence type="ECO:0000256" key="1">
    <source>
        <dbReference type="SAM" id="MobiDB-lite"/>
    </source>
</evidence>
<feature type="compositionally biased region" description="Basic and acidic residues" evidence="1">
    <location>
        <begin position="294"/>
        <end position="310"/>
    </location>
</feature>
<comment type="caution">
    <text evidence="3">The sequence shown here is derived from an EMBL/GenBank/DDBJ whole genome shotgun (WGS) entry which is preliminary data.</text>
</comment>
<sequence length="310" mass="36098">MKTPSFDNSKPWADQPLPLVETPFHATKRTDVYTRGASQMALLHNAILRGFNTIYLQAPLVQPKDYRDFVGYSLTWCKFVKKHHDDEEALLFPSLESTLGLIGALDHSREEHYTFMRGLTKFNTYLVSLSNSNRTSEFSGKRLVSIMNSFMSAFCHHFHHEIDHITGLYEIAEEIGAERISEAEGSFSVWAKKSVKGAPMSDILPFMLFNFDRTAEEGMWKDWPQMWAPMKWITINIAGAWYSGYWKFSSCTSDGRPRTLYALRDRPQHQQQHSERTGHEFWNSDSRAAKKKKKQDEQPHEEYTEREEER</sequence>
<dbReference type="OrthoDB" id="58416at2759"/>
<organism evidence="3 4">
    <name type="scientific">Ascosphaera apis ARSEF 7405</name>
    <dbReference type="NCBI Taxonomy" id="392613"/>
    <lineage>
        <taxon>Eukaryota</taxon>
        <taxon>Fungi</taxon>
        <taxon>Dikarya</taxon>
        <taxon>Ascomycota</taxon>
        <taxon>Pezizomycotina</taxon>
        <taxon>Eurotiomycetes</taxon>
        <taxon>Eurotiomycetidae</taxon>
        <taxon>Onygenales</taxon>
        <taxon>Ascosphaeraceae</taxon>
        <taxon>Ascosphaera</taxon>
    </lineage>
</organism>
<reference evidence="3 4" key="1">
    <citation type="journal article" date="2016" name="Genome Biol. Evol.">
        <title>Divergent and convergent evolution of fungal pathogenicity.</title>
        <authorList>
            <person name="Shang Y."/>
            <person name="Xiao G."/>
            <person name="Zheng P."/>
            <person name="Cen K."/>
            <person name="Zhan S."/>
            <person name="Wang C."/>
        </authorList>
    </citation>
    <scope>NUCLEOTIDE SEQUENCE [LARGE SCALE GENOMIC DNA]</scope>
    <source>
        <strain evidence="3 4">ARSEF 7405</strain>
    </source>
</reference>
<evidence type="ECO:0000259" key="2">
    <source>
        <dbReference type="Pfam" id="PF01814"/>
    </source>
</evidence>
<proteinExistence type="predicted"/>
<dbReference type="AlphaFoldDB" id="A0A167X437"/>
<dbReference type="PANTHER" id="PTHR38048:SF2">
    <property type="entry name" value="HEMERYTHRIN-LIKE DOMAIN-CONTAINING PROTEIN"/>
    <property type="match status" value="1"/>
</dbReference>
<evidence type="ECO:0000313" key="4">
    <source>
        <dbReference type="Proteomes" id="UP000242877"/>
    </source>
</evidence>
<name>A0A167X437_9EURO</name>
<accession>A0A167X437</accession>
<dbReference type="InterPro" id="IPR053206">
    <property type="entry name" value="Dimeric_xanthone_biosynth"/>
</dbReference>
<feature type="compositionally biased region" description="Basic and acidic residues" evidence="1">
    <location>
        <begin position="266"/>
        <end position="279"/>
    </location>
</feature>
<dbReference type="InterPro" id="IPR012312">
    <property type="entry name" value="Hemerythrin-like"/>
</dbReference>